<dbReference type="STRING" id="71139.A0A058ZRW2"/>
<sequence length="163" mass="18495">MKQEMGSGPRRTRSQAAPDWSAGNLLILVNEIAAVEGDCLNALSSYQKWEIIAENCTVLDVDRTSNQCRRKWESLLAEYRRVKQHESRSGVNSYWSLGRDRKKVLGLPETFDRELFEAINNLLMAREDRADTEPDSDPEAEGDTLEAAVCKSGNFCFGFLRNF</sequence>
<gene>
    <name evidence="3" type="ORF">EUGRSUZ_L02411</name>
</gene>
<dbReference type="AlphaFoldDB" id="A0A058ZRW2"/>
<dbReference type="EMBL" id="KK199631">
    <property type="protein sequence ID" value="KCW44169.1"/>
    <property type="molecule type" value="Genomic_DNA"/>
</dbReference>
<dbReference type="Gramene" id="KCW44169">
    <property type="protein sequence ID" value="KCW44169"/>
    <property type="gene ID" value="EUGRSUZ_L02411"/>
</dbReference>
<dbReference type="EMBL" id="MU849113">
    <property type="protein sequence ID" value="KAK2631811.1"/>
    <property type="molecule type" value="Genomic_DNA"/>
</dbReference>
<protein>
    <recommendedName>
        <fullName evidence="1">Myb-like domain-containing protein</fullName>
    </recommendedName>
</protein>
<reference evidence="2" key="4">
    <citation type="submission" date="2023-07" db="EMBL/GenBank/DDBJ databases">
        <authorList>
            <person name="Myburg A.A."/>
            <person name="Grattapaglia D."/>
            <person name="Tuskan G.A."/>
            <person name="Hellsten U."/>
            <person name="Hayes R.D."/>
            <person name="Grimwood J."/>
            <person name="Jenkins J."/>
            <person name="Lindquist E."/>
            <person name="Tice H."/>
            <person name="Bauer D."/>
            <person name="Goodstein D.M."/>
            <person name="Dubchak I."/>
            <person name="Poliakov A."/>
            <person name="Mizrachi E."/>
            <person name="Kullan A.R."/>
            <person name="Hussey S.G."/>
            <person name="Pinard D."/>
            <person name="Van D.M."/>
            <person name="Singh P."/>
            <person name="Van J.I."/>
            <person name="Silva-Junior O.B."/>
            <person name="Togawa R.C."/>
            <person name="Pappas M.R."/>
            <person name="Faria D.A."/>
            <person name="Sansaloni C.P."/>
            <person name="Petroli C.D."/>
            <person name="Yang X."/>
            <person name="Ranjan P."/>
            <person name="Tschaplinski T.J."/>
            <person name="Ye C.Y."/>
            <person name="Li T."/>
            <person name="Sterck L."/>
            <person name="Vanneste K."/>
            <person name="Murat F."/>
            <person name="Soler M."/>
            <person name="Clemente H.S."/>
            <person name="Saidi N."/>
            <person name="Cassan-Wang H."/>
            <person name="Dunand C."/>
            <person name="Hefer C.A."/>
            <person name="Bornberg-Bauer E."/>
            <person name="Kersting A.R."/>
            <person name="Vining K."/>
            <person name="Amarasinghe V."/>
            <person name="Ranik M."/>
            <person name="Naithani S."/>
            <person name="Elser J."/>
            <person name="Boyd A.E."/>
            <person name="Liston A."/>
            <person name="Spatafora J.W."/>
            <person name="Dharmwardhana P."/>
            <person name="Raja R."/>
            <person name="Sullivan C."/>
            <person name="Romanel E."/>
            <person name="Alves-Ferreira M."/>
            <person name="Kulheim C."/>
            <person name="Foley W."/>
            <person name="Carocha V."/>
            <person name="Paiva J."/>
            <person name="Kudrna D."/>
            <person name="Brommonschenkel S.H."/>
            <person name="Pasquali G."/>
            <person name="Byrne M."/>
            <person name="Rigault P."/>
            <person name="Tibbits J."/>
            <person name="Spokevicius A."/>
            <person name="Jones R.C."/>
            <person name="Steane D.A."/>
            <person name="Vaillancourt R.E."/>
            <person name="Potts B.M."/>
            <person name="Joubert F."/>
            <person name="Barry K."/>
            <person name="Pappas G.J."/>
            <person name="Strauss S.H."/>
            <person name="Jaiswal P."/>
            <person name="Grima-Pettenati J."/>
            <person name="Salse J."/>
            <person name="Van D.P."/>
            <person name="Rokhsar D.S."/>
            <person name="Schmutz J."/>
        </authorList>
    </citation>
    <scope>NUCLEOTIDE SEQUENCE</scope>
    <source>
        <tissue evidence="2">Leaf extractions</tissue>
    </source>
</reference>
<dbReference type="OMA" id="NGDDSYW"/>
<reference evidence="2" key="2">
    <citation type="journal article" date="2014" name="Nature">
        <title>The genome of Eucalyptus grandis.</title>
        <authorList>
            <person name="Myburg A.A."/>
            <person name="Grattapaglia D."/>
            <person name="Tuskan G.A."/>
            <person name="Hellsten U."/>
            <person name="Hayes R.D."/>
            <person name="Grimwood J."/>
            <person name="Jenkins J."/>
            <person name="Lindquist E."/>
            <person name="Tice H."/>
            <person name="Bauer D."/>
            <person name="Goodstein D.M."/>
            <person name="Dubchak I."/>
            <person name="Poliakov A."/>
            <person name="Mizrachi E."/>
            <person name="Kullan A.R."/>
            <person name="Hussey S.G."/>
            <person name="Pinard D."/>
            <person name="van der Merwe K."/>
            <person name="Singh P."/>
            <person name="van Jaarsveld I."/>
            <person name="Silva-Junior O.B."/>
            <person name="Togawa R.C."/>
            <person name="Pappas M.R."/>
            <person name="Faria D.A."/>
            <person name="Sansaloni C.P."/>
            <person name="Petroli C.D."/>
            <person name="Yang X."/>
            <person name="Ranjan P."/>
            <person name="Tschaplinski T.J."/>
            <person name="Ye C.Y."/>
            <person name="Li T."/>
            <person name="Sterck L."/>
            <person name="Vanneste K."/>
            <person name="Murat F."/>
            <person name="Soler M."/>
            <person name="Clemente H.S."/>
            <person name="Saidi N."/>
            <person name="Cassan-Wang H."/>
            <person name="Dunand C."/>
            <person name="Hefer C.A."/>
            <person name="Bornberg-Bauer E."/>
            <person name="Kersting A.R."/>
            <person name="Vining K."/>
            <person name="Amarasinghe V."/>
            <person name="Ranik M."/>
            <person name="Naithani S."/>
            <person name="Elser J."/>
            <person name="Boyd A.E."/>
            <person name="Liston A."/>
            <person name="Spatafora J.W."/>
            <person name="Dharmwardhana P."/>
            <person name="Raja R."/>
            <person name="Sullivan C."/>
            <person name="Romanel E."/>
            <person name="Alves-Ferreira M."/>
            <person name="Kulheim C."/>
            <person name="Foley W."/>
            <person name="Carocha V."/>
            <person name="Paiva J."/>
            <person name="Kudrna D."/>
            <person name="Brommonschenkel S.H."/>
            <person name="Pasquali G."/>
            <person name="Byrne M."/>
            <person name="Rigault P."/>
            <person name="Tibbits J."/>
            <person name="Spokevicius A."/>
            <person name="Jones R.C."/>
            <person name="Steane D.A."/>
            <person name="Vaillancourt R.E."/>
            <person name="Potts B.M."/>
            <person name="Joubert F."/>
            <person name="Barry K."/>
            <person name="Pappas G.J."/>
            <person name="Strauss S.H."/>
            <person name="Jaiswal P."/>
            <person name="Grima-Pettenati J."/>
            <person name="Salse J."/>
            <person name="Van de Peer Y."/>
            <person name="Rokhsar D.S."/>
            <person name="Schmutz J."/>
        </authorList>
    </citation>
    <scope>NUCLEOTIDE SEQUENCE</scope>
    <source>
        <tissue evidence="2">Leaf extractions</tissue>
    </source>
</reference>
<reference evidence="3" key="1">
    <citation type="submission" date="2013-07" db="EMBL/GenBank/DDBJ databases">
        <title>The genome of Eucalyptus grandis.</title>
        <authorList>
            <person name="Schmutz J."/>
            <person name="Hayes R."/>
            <person name="Myburg A."/>
            <person name="Tuskan G."/>
            <person name="Grattapaglia D."/>
            <person name="Rokhsar D.S."/>
        </authorList>
    </citation>
    <scope>NUCLEOTIDE SEQUENCE</scope>
    <source>
        <tissue evidence="3">Leaf extractions</tissue>
    </source>
</reference>
<organism evidence="3">
    <name type="scientific">Eucalyptus grandis</name>
    <name type="common">Flooded gum</name>
    <dbReference type="NCBI Taxonomy" id="71139"/>
    <lineage>
        <taxon>Eukaryota</taxon>
        <taxon>Viridiplantae</taxon>
        <taxon>Streptophyta</taxon>
        <taxon>Embryophyta</taxon>
        <taxon>Tracheophyta</taxon>
        <taxon>Spermatophyta</taxon>
        <taxon>Magnoliopsida</taxon>
        <taxon>eudicotyledons</taxon>
        <taxon>Gunneridae</taxon>
        <taxon>Pentapetalae</taxon>
        <taxon>rosids</taxon>
        <taxon>malvids</taxon>
        <taxon>Myrtales</taxon>
        <taxon>Myrtaceae</taxon>
        <taxon>Myrtoideae</taxon>
        <taxon>Eucalypteae</taxon>
        <taxon>Eucalyptus</taxon>
    </lineage>
</organism>
<dbReference type="InterPro" id="IPR001005">
    <property type="entry name" value="SANT/Myb"/>
</dbReference>
<dbReference type="PANTHER" id="PTHR33492">
    <property type="entry name" value="OSJNBA0043A12.37 PROTEIN-RELATED"/>
    <property type="match status" value="1"/>
</dbReference>
<dbReference type="Pfam" id="PF13837">
    <property type="entry name" value="Myb_DNA-bind_4"/>
    <property type="match status" value="1"/>
</dbReference>
<dbReference type="Gene3D" id="1.10.10.60">
    <property type="entry name" value="Homeodomain-like"/>
    <property type="match status" value="1"/>
</dbReference>
<evidence type="ECO:0000259" key="1">
    <source>
        <dbReference type="PROSITE" id="PS50090"/>
    </source>
</evidence>
<name>A0A058ZRW2_EUCGR</name>
<evidence type="ECO:0000313" key="2">
    <source>
        <dbReference type="EMBL" id="KAK2631811.1"/>
    </source>
</evidence>
<dbReference type="eggNOG" id="ENOG502RXTE">
    <property type="taxonomic scope" value="Eukaryota"/>
</dbReference>
<proteinExistence type="predicted"/>
<reference evidence="2" key="3">
    <citation type="submission" date="2023-04" db="EMBL/GenBank/DDBJ databases">
        <title>WGS assembly of Eucalyptus grandis.</title>
        <authorList>
            <person name="Myburg A."/>
            <person name="Grattapaglia D."/>
            <person name="Tuskan G."/>
            <person name="Hellsten U."/>
            <person name="Hayes R."/>
            <person name="Grimwood J."/>
            <person name="Jenkins J."/>
            <person name="Lindquist E."/>
            <person name="Tice H."/>
            <person name="Bauer D."/>
            <person name="Goodstein D."/>
            <person name="Dubchak I."/>
            <person name="Poliakov A."/>
            <person name="Mizrachi E."/>
            <person name="Kullan A."/>
            <person name="Hussey S."/>
            <person name="Pinard D."/>
            <person name="Van D."/>
            <person name="Singh P."/>
            <person name="Van J."/>
            <person name="Silva-Junior O."/>
            <person name="Togawa R."/>
            <person name="Pappas M."/>
            <person name="Faria D."/>
            <person name="Sansaloni C."/>
            <person name="Petroli C."/>
            <person name="Yang X."/>
            <person name="Ranjan P."/>
            <person name="Tschaplinski T."/>
            <person name="Ye C."/>
            <person name="Li T."/>
            <person name="Sterck L."/>
            <person name="Vanneste K."/>
            <person name="Murat F."/>
            <person name="Soler M."/>
            <person name="Clemente H."/>
            <person name="Saidi N."/>
            <person name="Cassan-Wang H."/>
            <person name="Dunand C."/>
            <person name="Hefer C."/>
            <person name="Bornberg-Bauer E."/>
            <person name="Kersting A."/>
            <person name="Vining K."/>
            <person name="Amarasinghe V."/>
            <person name="Ranik M."/>
            <person name="Naithani S."/>
            <person name="Elser J."/>
            <person name="Boyd A."/>
            <person name="Liston A."/>
            <person name="Spatafora J."/>
            <person name="Dharmwardhana P."/>
            <person name="Raja R."/>
            <person name="Sullivan C."/>
            <person name="Romanel E."/>
            <person name="Alves-Ferreira M."/>
            <person name="Kulheim C."/>
            <person name="Foley W."/>
            <person name="Carocha V."/>
            <person name="Paiva J."/>
            <person name="Kudrna D."/>
            <person name="Brommonschenkel S."/>
            <person name="Pasquali G."/>
            <person name="Byrne M."/>
            <person name="Rigault P."/>
            <person name="Tibbits J."/>
            <person name="Spokevicius A."/>
            <person name="Jones R."/>
            <person name="Steane D."/>
            <person name="Vaillancourt R."/>
            <person name="Potts B."/>
            <person name="Joubert F."/>
            <person name="Barry K."/>
            <person name="Pappas G."/>
            <person name="Strauss S."/>
            <person name="Jaiswal P."/>
            <person name="Grima-Pettenati J."/>
            <person name="Salse J."/>
            <person name="Van D."/>
            <person name="Rokhsar D."/>
            <person name="Schmutz J."/>
        </authorList>
    </citation>
    <scope>NUCLEOTIDE SEQUENCE</scope>
    <source>
        <tissue evidence="2">Leaf extractions</tissue>
    </source>
</reference>
<feature type="domain" description="Myb-like" evidence="1">
    <location>
        <begin position="20"/>
        <end position="76"/>
    </location>
</feature>
<dbReference type="Proteomes" id="UP000030711">
    <property type="component" value="Unassembled WGS sequence"/>
</dbReference>
<dbReference type="InParanoid" id="A0A058ZRW2"/>
<dbReference type="InterPro" id="IPR044822">
    <property type="entry name" value="Myb_DNA-bind_4"/>
</dbReference>
<accession>A0A058ZRW2</accession>
<dbReference type="PROSITE" id="PS50090">
    <property type="entry name" value="MYB_LIKE"/>
    <property type="match status" value="1"/>
</dbReference>
<dbReference type="PANTHER" id="PTHR33492:SF4">
    <property type="entry name" value="OS02G0174300 PROTEIN"/>
    <property type="match status" value="1"/>
</dbReference>
<evidence type="ECO:0000313" key="4">
    <source>
        <dbReference type="Proteomes" id="UP000030711"/>
    </source>
</evidence>
<evidence type="ECO:0000313" key="3">
    <source>
        <dbReference type="EMBL" id="KCW44169.1"/>
    </source>
</evidence>
<keyword evidence="4" id="KW-1185">Reference proteome</keyword>